<evidence type="ECO:0000256" key="2">
    <source>
        <dbReference type="PROSITE-ProRule" id="PRU00335"/>
    </source>
</evidence>
<dbReference type="EMBL" id="SOHE01000050">
    <property type="protein sequence ID" value="TFD49290.1"/>
    <property type="molecule type" value="Genomic_DNA"/>
</dbReference>
<protein>
    <submittedName>
        <fullName evidence="4">TetR family transcriptional regulator</fullName>
    </submittedName>
</protein>
<dbReference type="SUPFAM" id="SSF46689">
    <property type="entry name" value="Homeodomain-like"/>
    <property type="match status" value="1"/>
</dbReference>
<dbReference type="Pfam" id="PF00440">
    <property type="entry name" value="TetR_N"/>
    <property type="match status" value="1"/>
</dbReference>
<accession>A0A4R8ZZ66</accession>
<reference evidence="4 5" key="1">
    <citation type="submission" date="2019-03" db="EMBL/GenBank/DDBJ databases">
        <title>Genomics of glacier-inhabiting Cryobacterium strains.</title>
        <authorList>
            <person name="Liu Q."/>
            <person name="Xin Y.-H."/>
        </authorList>
    </citation>
    <scope>NUCLEOTIDE SEQUENCE [LARGE SCALE GENOMIC DNA]</scope>
    <source>
        <strain evidence="4 5">Hh14</strain>
    </source>
</reference>
<feature type="domain" description="HTH tetR-type" evidence="3">
    <location>
        <begin position="16"/>
        <end position="76"/>
    </location>
</feature>
<organism evidence="4 5">
    <name type="scientific">Cryobacterium frigoriphilum</name>
    <dbReference type="NCBI Taxonomy" id="1259150"/>
    <lineage>
        <taxon>Bacteria</taxon>
        <taxon>Bacillati</taxon>
        <taxon>Actinomycetota</taxon>
        <taxon>Actinomycetes</taxon>
        <taxon>Micrococcales</taxon>
        <taxon>Microbacteriaceae</taxon>
        <taxon>Cryobacterium</taxon>
    </lineage>
</organism>
<gene>
    <name evidence="4" type="ORF">E3T55_11550</name>
</gene>
<dbReference type="PROSITE" id="PS01081">
    <property type="entry name" value="HTH_TETR_1"/>
    <property type="match status" value="1"/>
</dbReference>
<dbReference type="OrthoDB" id="8688418at2"/>
<dbReference type="InterPro" id="IPR001647">
    <property type="entry name" value="HTH_TetR"/>
</dbReference>
<comment type="caution">
    <text evidence="4">The sequence shown here is derived from an EMBL/GenBank/DDBJ whole genome shotgun (WGS) entry which is preliminary data.</text>
</comment>
<dbReference type="InterPro" id="IPR023772">
    <property type="entry name" value="DNA-bd_HTH_TetR-type_CS"/>
</dbReference>
<keyword evidence="1 2" id="KW-0238">DNA-binding</keyword>
<dbReference type="InterPro" id="IPR009057">
    <property type="entry name" value="Homeodomain-like_sf"/>
</dbReference>
<proteinExistence type="predicted"/>
<evidence type="ECO:0000259" key="3">
    <source>
        <dbReference type="PROSITE" id="PS50977"/>
    </source>
</evidence>
<dbReference type="AlphaFoldDB" id="A0A4R8ZZ66"/>
<feature type="DNA-binding region" description="H-T-H motif" evidence="2">
    <location>
        <begin position="39"/>
        <end position="58"/>
    </location>
</feature>
<evidence type="ECO:0000256" key="1">
    <source>
        <dbReference type="ARBA" id="ARBA00023125"/>
    </source>
</evidence>
<evidence type="ECO:0000313" key="4">
    <source>
        <dbReference type="EMBL" id="TFD49290.1"/>
    </source>
</evidence>
<dbReference type="PANTHER" id="PTHR43479">
    <property type="entry name" value="ACREF/ENVCD OPERON REPRESSOR-RELATED"/>
    <property type="match status" value="1"/>
</dbReference>
<dbReference type="PROSITE" id="PS50977">
    <property type="entry name" value="HTH_TETR_2"/>
    <property type="match status" value="1"/>
</dbReference>
<name>A0A4R8ZZ66_9MICO</name>
<dbReference type="Gene3D" id="1.10.10.60">
    <property type="entry name" value="Homeodomain-like"/>
    <property type="match status" value="1"/>
</dbReference>
<sequence length="212" mass="23637">MSLQPEVPGLRERKRLATRRAIQYAVLTLTQKRGIDKVTIEDISRVANVSPRTFFNYFPSKDAALVGDAPSLASADDIERFVHAGPGGDILGQVSALLAASLARTESDREIHQLRKAVMKDNVYLFGMRMATLRQFEDQLQQVIARRFVVDRPNRADDPIALQQQSLLFTLIAVAAIRHAWRCWAEGDGATPLSTRVAASFAEVYNITRQTD</sequence>
<evidence type="ECO:0000313" key="5">
    <source>
        <dbReference type="Proteomes" id="UP000297447"/>
    </source>
</evidence>
<dbReference type="Gene3D" id="1.10.357.10">
    <property type="entry name" value="Tetracycline Repressor, domain 2"/>
    <property type="match status" value="1"/>
</dbReference>
<dbReference type="PANTHER" id="PTHR43479:SF11">
    <property type="entry name" value="ACREF_ENVCD OPERON REPRESSOR-RELATED"/>
    <property type="match status" value="1"/>
</dbReference>
<dbReference type="Proteomes" id="UP000297447">
    <property type="component" value="Unassembled WGS sequence"/>
</dbReference>
<keyword evidence="5" id="KW-1185">Reference proteome</keyword>
<dbReference type="GO" id="GO:0003677">
    <property type="term" value="F:DNA binding"/>
    <property type="evidence" value="ECO:0007669"/>
    <property type="project" value="UniProtKB-UniRule"/>
</dbReference>
<dbReference type="InterPro" id="IPR050624">
    <property type="entry name" value="HTH-type_Tx_Regulator"/>
</dbReference>